<evidence type="ECO:0000256" key="2">
    <source>
        <dbReference type="ARBA" id="ARBA00022723"/>
    </source>
</evidence>
<evidence type="ECO:0000256" key="3">
    <source>
        <dbReference type="ARBA" id="ARBA00022833"/>
    </source>
</evidence>
<evidence type="ECO:0000259" key="7">
    <source>
        <dbReference type="Pfam" id="PF00107"/>
    </source>
</evidence>
<dbReference type="InterPro" id="IPR011032">
    <property type="entry name" value="GroES-like_sf"/>
</dbReference>
<evidence type="ECO:0000259" key="8">
    <source>
        <dbReference type="Pfam" id="PF08240"/>
    </source>
</evidence>
<evidence type="ECO:0000256" key="6">
    <source>
        <dbReference type="SAM" id="MobiDB-lite"/>
    </source>
</evidence>
<accession>A0A1H9GZZ8</accession>
<feature type="domain" description="Alcohol dehydrogenase-like C-terminal" evidence="7">
    <location>
        <begin position="190"/>
        <end position="257"/>
    </location>
</feature>
<evidence type="ECO:0000313" key="9">
    <source>
        <dbReference type="EMBL" id="SEQ55661.1"/>
    </source>
</evidence>
<dbReference type="GO" id="GO:0008270">
    <property type="term" value="F:zinc ion binding"/>
    <property type="evidence" value="ECO:0007669"/>
    <property type="project" value="InterPro"/>
</dbReference>
<dbReference type="SUPFAM" id="SSF51735">
    <property type="entry name" value="NAD(P)-binding Rossmann-fold domains"/>
    <property type="match status" value="1"/>
</dbReference>
<evidence type="ECO:0000256" key="5">
    <source>
        <dbReference type="RuleBase" id="RU361277"/>
    </source>
</evidence>
<dbReference type="Proteomes" id="UP000199028">
    <property type="component" value="Unassembled WGS sequence"/>
</dbReference>
<dbReference type="PROSITE" id="PS00059">
    <property type="entry name" value="ADH_ZINC"/>
    <property type="match status" value="1"/>
</dbReference>
<sequence>MKAVVWHGIGDIRLDTVPDPKILEPSDAIVRITRSAICGTDLHMVRGTMPGMVQGTILGHEAVGVVEEVGPAVRGFTPGDRVVVTSTVGCGTCSYCRAGYFAQCDTANPNGPSAGTCFFGGPETTGPVDGLQAEYARVPFAMTTLVRVPDAVSDDQAILLSDIFPTSWFGARLAEVGDGDTVLVLGAGVVGQFAIASAKRQGAGRVLVVDGIASRLDKAREQNAETIDFNVEDPVALVKELTGGVGADRVIDAVGVDAQRPARGPAAEQYEQQAQQFEQERAQAAPDAAPRGEQWVPGNAPSLALRWAVQAVAKAGTIGVIGVYPAGFDRFPIGEAMNKNLTLNMGNCNHRRYLPGLLDLVVSGTVDPTAFITRHEDPVDAIEAYEMFDRREDGWLKTVLDVA</sequence>
<comment type="cofactor">
    <cofactor evidence="1 5">
        <name>Zn(2+)</name>
        <dbReference type="ChEBI" id="CHEBI:29105"/>
    </cofactor>
</comment>
<dbReference type="InterPro" id="IPR002328">
    <property type="entry name" value="ADH_Zn_CS"/>
</dbReference>
<evidence type="ECO:0000256" key="1">
    <source>
        <dbReference type="ARBA" id="ARBA00001947"/>
    </source>
</evidence>
<dbReference type="InterPro" id="IPR036291">
    <property type="entry name" value="NAD(P)-bd_dom_sf"/>
</dbReference>
<keyword evidence="3 5" id="KW-0862">Zinc</keyword>
<dbReference type="PANTHER" id="PTHR42813">
    <property type="entry name" value="ZINC-TYPE ALCOHOL DEHYDROGENASE-LIKE"/>
    <property type="match status" value="1"/>
</dbReference>
<dbReference type="Pfam" id="PF08240">
    <property type="entry name" value="ADH_N"/>
    <property type="match status" value="1"/>
</dbReference>
<dbReference type="InterPro" id="IPR013154">
    <property type="entry name" value="ADH-like_N"/>
</dbReference>
<dbReference type="InterPro" id="IPR013149">
    <property type="entry name" value="ADH-like_C"/>
</dbReference>
<organism evidence="9 10">
    <name type="scientific">Lentzea flaviverrucosa</name>
    <dbReference type="NCBI Taxonomy" id="200379"/>
    <lineage>
        <taxon>Bacteria</taxon>
        <taxon>Bacillati</taxon>
        <taxon>Actinomycetota</taxon>
        <taxon>Actinomycetes</taxon>
        <taxon>Pseudonocardiales</taxon>
        <taxon>Pseudonocardiaceae</taxon>
        <taxon>Lentzea</taxon>
    </lineage>
</organism>
<name>A0A1H9GZZ8_9PSEU</name>
<dbReference type="RefSeq" id="WP_090064231.1">
    <property type="nucleotide sequence ID" value="NZ_FOFT01000002.1"/>
</dbReference>
<reference evidence="10" key="1">
    <citation type="submission" date="2016-10" db="EMBL/GenBank/DDBJ databases">
        <authorList>
            <person name="Varghese N."/>
            <person name="Submissions S."/>
        </authorList>
    </citation>
    <scope>NUCLEOTIDE SEQUENCE [LARGE SCALE GENOMIC DNA]</scope>
    <source>
        <strain evidence="10">CGMCC 4.578</strain>
    </source>
</reference>
<dbReference type="GO" id="GO:0016491">
    <property type="term" value="F:oxidoreductase activity"/>
    <property type="evidence" value="ECO:0007669"/>
    <property type="project" value="UniProtKB-KW"/>
</dbReference>
<evidence type="ECO:0000313" key="10">
    <source>
        <dbReference type="Proteomes" id="UP000199028"/>
    </source>
</evidence>
<gene>
    <name evidence="9" type="ORF">SAMN05216195_102721</name>
</gene>
<dbReference type="EMBL" id="FOFT01000002">
    <property type="protein sequence ID" value="SEQ55661.1"/>
    <property type="molecule type" value="Genomic_DNA"/>
</dbReference>
<dbReference type="OrthoDB" id="241504at2"/>
<proteinExistence type="inferred from homology"/>
<protein>
    <submittedName>
        <fullName evidence="9">Threonine dehydrogenase</fullName>
    </submittedName>
</protein>
<comment type="similarity">
    <text evidence="5">Belongs to the zinc-containing alcohol dehydrogenase family.</text>
</comment>
<evidence type="ECO:0000256" key="4">
    <source>
        <dbReference type="ARBA" id="ARBA00023002"/>
    </source>
</evidence>
<feature type="region of interest" description="Disordered" evidence="6">
    <location>
        <begin position="261"/>
        <end position="285"/>
    </location>
</feature>
<dbReference type="AlphaFoldDB" id="A0A1H9GZZ8"/>
<dbReference type="PANTHER" id="PTHR42813:SF7">
    <property type="entry name" value="ALCOHOL DEHYDROGENASE (ZN-DEPENDENT)-RELATED"/>
    <property type="match status" value="1"/>
</dbReference>
<feature type="compositionally biased region" description="Low complexity" evidence="6">
    <location>
        <begin position="266"/>
        <end position="285"/>
    </location>
</feature>
<feature type="domain" description="Alcohol dehydrogenase-like N-terminal" evidence="8">
    <location>
        <begin position="25"/>
        <end position="149"/>
    </location>
</feature>
<dbReference type="SUPFAM" id="SSF50129">
    <property type="entry name" value="GroES-like"/>
    <property type="match status" value="1"/>
</dbReference>
<keyword evidence="10" id="KW-1185">Reference proteome</keyword>
<dbReference type="Gene3D" id="3.40.50.720">
    <property type="entry name" value="NAD(P)-binding Rossmann-like Domain"/>
    <property type="match status" value="1"/>
</dbReference>
<keyword evidence="4" id="KW-0560">Oxidoreductase</keyword>
<keyword evidence="2 5" id="KW-0479">Metal-binding</keyword>
<dbReference type="Gene3D" id="3.90.180.10">
    <property type="entry name" value="Medium-chain alcohol dehydrogenases, catalytic domain"/>
    <property type="match status" value="1"/>
</dbReference>
<dbReference type="CDD" id="cd08283">
    <property type="entry name" value="FDH_like_1"/>
    <property type="match status" value="1"/>
</dbReference>
<dbReference type="Pfam" id="PF00107">
    <property type="entry name" value="ADH_zinc_N"/>
    <property type="match status" value="1"/>
</dbReference>